<protein>
    <recommendedName>
        <fullName evidence="3">DUF7719 domain-containing protein</fullName>
    </recommendedName>
</protein>
<keyword evidence="5" id="KW-1185">Reference proteome</keyword>
<feature type="region of interest" description="Disordered" evidence="1">
    <location>
        <begin position="1"/>
        <end position="33"/>
    </location>
</feature>
<keyword evidence="2" id="KW-0472">Membrane</keyword>
<feature type="compositionally biased region" description="Polar residues" evidence="1">
    <location>
        <begin position="66"/>
        <end position="76"/>
    </location>
</feature>
<dbReference type="AlphaFoldDB" id="A0A8H6CET7"/>
<dbReference type="GeneID" id="59329694"/>
<feature type="transmembrane region" description="Helical" evidence="2">
    <location>
        <begin position="186"/>
        <end position="212"/>
    </location>
</feature>
<feature type="region of interest" description="Disordered" evidence="1">
    <location>
        <begin position="48"/>
        <end position="76"/>
    </location>
</feature>
<feature type="transmembrane region" description="Helical" evidence="2">
    <location>
        <begin position="147"/>
        <end position="166"/>
    </location>
</feature>
<organism evidence="4 5">
    <name type="scientific">Letharia lupina</name>
    <dbReference type="NCBI Taxonomy" id="560253"/>
    <lineage>
        <taxon>Eukaryota</taxon>
        <taxon>Fungi</taxon>
        <taxon>Dikarya</taxon>
        <taxon>Ascomycota</taxon>
        <taxon>Pezizomycotina</taxon>
        <taxon>Lecanoromycetes</taxon>
        <taxon>OSLEUM clade</taxon>
        <taxon>Lecanoromycetidae</taxon>
        <taxon>Lecanorales</taxon>
        <taxon>Lecanorineae</taxon>
        <taxon>Parmeliaceae</taxon>
        <taxon>Letharia</taxon>
    </lineage>
</organism>
<keyword evidence="2" id="KW-1133">Transmembrane helix</keyword>
<proteinExistence type="predicted"/>
<name>A0A8H6CET7_9LECA</name>
<evidence type="ECO:0000313" key="5">
    <source>
        <dbReference type="Proteomes" id="UP000593566"/>
    </source>
</evidence>
<reference evidence="4 5" key="1">
    <citation type="journal article" date="2020" name="Genomics">
        <title>Complete, high-quality genomes from long-read metagenomic sequencing of two wolf lichen thalli reveals enigmatic genome architecture.</title>
        <authorList>
            <person name="McKenzie S.K."/>
            <person name="Walston R.F."/>
            <person name="Allen J.L."/>
        </authorList>
    </citation>
    <scope>NUCLEOTIDE SEQUENCE [LARGE SCALE GENOMIC DNA]</scope>
    <source>
        <strain evidence="4">WasteWater1</strain>
    </source>
</reference>
<dbReference type="RefSeq" id="XP_037151627.1">
    <property type="nucleotide sequence ID" value="XM_037292208.1"/>
</dbReference>
<keyword evidence="2" id="KW-0812">Transmembrane</keyword>
<feature type="compositionally biased region" description="Low complexity" evidence="1">
    <location>
        <begin position="48"/>
        <end position="60"/>
    </location>
</feature>
<evidence type="ECO:0000259" key="3">
    <source>
        <dbReference type="Pfam" id="PF24841"/>
    </source>
</evidence>
<evidence type="ECO:0000256" key="1">
    <source>
        <dbReference type="SAM" id="MobiDB-lite"/>
    </source>
</evidence>
<evidence type="ECO:0000313" key="4">
    <source>
        <dbReference type="EMBL" id="KAF6222192.1"/>
    </source>
</evidence>
<dbReference type="PANTHER" id="PTHR37846:SF1">
    <property type="entry name" value="DEACETYLASE-LIKE PROTEIN"/>
    <property type="match status" value="1"/>
</dbReference>
<gene>
    <name evidence="4" type="ORF">HO133_001278</name>
</gene>
<dbReference type="Proteomes" id="UP000593566">
    <property type="component" value="Unassembled WGS sequence"/>
</dbReference>
<comment type="caution">
    <text evidence="4">The sequence shown here is derived from an EMBL/GenBank/DDBJ whole genome shotgun (WGS) entry which is preliminary data.</text>
</comment>
<dbReference type="Pfam" id="PF24841">
    <property type="entry name" value="DUF7719"/>
    <property type="match status" value="1"/>
</dbReference>
<feature type="transmembrane region" description="Helical" evidence="2">
    <location>
        <begin position="87"/>
        <end position="107"/>
    </location>
</feature>
<dbReference type="InterPro" id="IPR056136">
    <property type="entry name" value="DUF7719"/>
</dbReference>
<feature type="domain" description="DUF7719" evidence="3">
    <location>
        <begin position="149"/>
        <end position="217"/>
    </location>
</feature>
<dbReference type="EMBL" id="JACCJB010000012">
    <property type="protein sequence ID" value="KAF6222192.1"/>
    <property type="molecule type" value="Genomic_DNA"/>
</dbReference>
<evidence type="ECO:0000256" key="2">
    <source>
        <dbReference type="SAM" id="Phobius"/>
    </source>
</evidence>
<accession>A0A8H6CET7</accession>
<dbReference type="PANTHER" id="PTHR37846">
    <property type="entry name" value="YALI0B21296P"/>
    <property type="match status" value="1"/>
</dbReference>
<sequence>MSNRRERRVQARANPATKNETPLHQPSRKAPTHKTLFDIASERQLLATTSQSSPPSITTTRINPDGTLSTTGSASNSPDATMPYLDVFLYTATLTMLHFTLTVLVHHQYATTPPSLTSILYTSTVISPTPVLILVLVSILHPQSSHLLTQILFACLSVAAGAWLVHASNEDPYMAVMKKAPPLGTLWVWAIVEMRWEWAVGCLGVVAGWGWWKGYSML</sequence>
<feature type="transmembrane region" description="Helical" evidence="2">
    <location>
        <begin position="119"/>
        <end position="140"/>
    </location>
</feature>